<reference evidence="3 4" key="1">
    <citation type="submission" date="2021-05" db="EMBL/GenBank/DDBJ databases">
        <title>A Polyphasic approach of four new species of the genus Ohtaekwangia: Ohtaekwangia histidinii sp. nov., Ohtaekwangia cretensis sp. nov., Ohtaekwangia indiensis sp. nov., Ohtaekwangia reichenbachii sp. nov. from diverse environment.</title>
        <authorList>
            <person name="Octaviana S."/>
        </authorList>
    </citation>
    <scope>NUCLEOTIDE SEQUENCE [LARGE SCALE GENOMIC DNA]</scope>
    <source>
        <strain evidence="3 4">PWU4</strain>
    </source>
</reference>
<dbReference type="Proteomes" id="UP001319200">
    <property type="component" value="Unassembled WGS sequence"/>
</dbReference>
<dbReference type="RefSeq" id="WP_254169982.1">
    <property type="nucleotide sequence ID" value="NZ_JAHESF010000064.1"/>
</dbReference>
<comment type="caution">
    <text evidence="3">The sequence shown here is derived from an EMBL/GenBank/DDBJ whole genome shotgun (WGS) entry which is preliminary data.</text>
</comment>
<feature type="signal peptide" evidence="1">
    <location>
        <begin position="1"/>
        <end position="21"/>
    </location>
</feature>
<dbReference type="InterPro" id="IPR036929">
    <property type="entry name" value="DsbDN_sf"/>
</dbReference>
<evidence type="ECO:0000313" key="4">
    <source>
        <dbReference type="Proteomes" id="UP001319200"/>
    </source>
</evidence>
<dbReference type="Pfam" id="PF11412">
    <property type="entry name" value="DsbD_N"/>
    <property type="match status" value="1"/>
</dbReference>
<keyword evidence="1" id="KW-0732">Signal</keyword>
<organism evidence="3 4">
    <name type="scientific">Chryseosolibacter histidini</name>
    <dbReference type="NCBI Taxonomy" id="2782349"/>
    <lineage>
        <taxon>Bacteria</taxon>
        <taxon>Pseudomonadati</taxon>
        <taxon>Bacteroidota</taxon>
        <taxon>Cytophagia</taxon>
        <taxon>Cytophagales</taxon>
        <taxon>Chryseotaleaceae</taxon>
        <taxon>Chryseosolibacter</taxon>
    </lineage>
</organism>
<dbReference type="Gene3D" id="2.60.40.1250">
    <property type="entry name" value="Thiol:disulfide interchange protein DsbD, N-terminal domain"/>
    <property type="match status" value="1"/>
</dbReference>
<evidence type="ECO:0000259" key="2">
    <source>
        <dbReference type="Pfam" id="PF11412"/>
    </source>
</evidence>
<dbReference type="InterPro" id="IPR028250">
    <property type="entry name" value="DsbDN"/>
</dbReference>
<feature type="domain" description="Thiol:disulfide interchange protein DsbD N-terminal" evidence="2">
    <location>
        <begin position="35"/>
        <end position="145"/>
    </location>
</feature>
<sequence length="164" mass="18558">MKVSIITTVQFLLLCCSLTFAQSPEANPLKWSFSALRLNEHEAQLVFTCNLEDGWHIYSQFLEEGGPLPTTFTFVPDPSYSLVGKVNEESTPVKEYDNVFMMPIVWFKNKVVFSQRVQVNTSSTKVKGKIEFMGCNSFMCLPPNEIDFSIEVKALQEGKNTKGK</sequence>
<protein>
    <recommendedName>
        <fullName evidence="2">Thiol:disulfide interchange protein DsbD N-terminal domain-containing protein</fullName>
    </recommendedName>
</protein>
<dbReference type="AlphaFoldDB" id="A0AAP2DTM1"/>
<keyword evidence="4" id="KW-1185">Reference proteome</keyword>
<dbReference type="EMBL" id="JAHESF010000064">
    <property type="protein sequence ID" value="MBT1701299.1"/>
    <property type="molecule type" value="Genomic_DNA"/>
</dbReference>
<feature type="chain" id="PRO_5043038813" description="Thiol:disulfide interchange protein DsbD N-terminal domain-containing protein" evidence="1">
    <location>
        <begin position="22"/>
        <end position="164"/>
    </location>
</feature>
<evidence type="ECO:0000256" key="1">
    <source>
        <dbReference type="SAM" id="SignalP"/>
    </source>
</evidence>
<name>A0AAP2DTM1_9BACT</name>
<accession>A0AAP2DTM1</accession>
<evidence type="ECO:0000313" key="3">
    <source>
        <dbReference type="EMBL" id="MBT1701299.1"/>
    </source>
</evidence>
<proteinExistence type="predicted"/>
<gene>
    <name evidence="3" type="ORF">KK083_30685</name>
</gene>